<keyword evidence="5" id="KW-1185">Reference proteome</keyword>
<evidence type="ECO:0000313" key="3">
    <source>
        <dbReference type="EMBL" id="TPX42686.1"/>
    </source>
</evidence>
<dbReference type="Proteomes" id="UP000317494">
    <property type="component" value="Unassembled WGS sequence"/>
</dbReference>
<dbReference type="PANTHER" id="PTHR12722">
    <property type="entry name" value="XAP-5 PROTEIN-RELATED"/>
    <property type="match status" value="1"/>
</dbReference>
<organism evidence="3 6">
    <name type="scientific">Synchytrium endobioticum</name>
    <dbReference type="NCBI Taxonomy" id="286115"/>
    <lineage>
        <taxon>Eukaryota</taxon>
        <taxon>Fungi</taxon>
        <taxon>Fungi incertae sedis</taxon>
        <taxon>Chytridiomycota</taxon>
        <taxon>Chytridiomycota incertae sedis</taxon>
        <taxon>Chytridiomycetes</taxon>
        <taxon>Synchytriales</taxon>
        <taxon>Synchytriaceae</taxon>
        <taxon>Synchytrium</taxon>
    </lineage>
</organism>
<feature type="region of interest" description="Disordered" evidence="1">
    <location>
        <begin position="80"/>
        <end position="128"/>
    </location>
</feature>
<reference evidence="5 6" key="1">
    <citation type="journal article" date="2019" name="Sci. Rep.">
        <title>Comparative genomics of chytrid fungi reveal insights into the obligate biotrophic and pathogenic lifestyle of Synchytrium endobioticum.</title>
        <authorList>
            <person name="van de Vossenberg B.T.L.H."/>
            <person name="Warris S."/>
            <person name="Nguyen H.D.T."/>
            <person name="van Gent-Pelzer M.P.E."/>
            <person name="Joly D.L."/>
            <person name="van de Geest H.C."/>
            <person name="Bonants P.J.M."/>
            <person name="Smith D.S."/>
            <person name="Levesque C.A."/>
            <person name="van der Lee T.A.J."/>
        </authorList>
    </citation>
    <scope>NUCLEOTIDE SEQUENCE [LARGE SCALE GENOMIC DNA]</scope>
    <source>
        <strain evidence="3 6">LEV6574</strain>
        <strain evidence="4 5">MB42</strain>
    </source>
</reference>
<evidence type="ECO:0000313" key="4">
    <source>
        <dbReference type="EMBL" id="TPX43133.1"/>
    </source>
</evidence>
<dbReference type="OrthoDB" id="1562195at2759"/>
<dbReference type="VEuPathDB" id="FungiDB:SeMB42_g04852"/>
<dbReference type="Proteomes" id="UP000320475">
    <property type="component" value="Unassembled WGS sequence"/>
</dbReference>
<evidence type="ECO:0000313" key="5">
    <source>
        <dbReference type="Proteomes" id="UP000317494"/>
    </source>
</evidence>
<protein>
    <recommendedName>
        <fullName evidence="2">FAM50A/XAP5 C-terminal domain-containing protein</fullName>
    </recommendedName>
</protein>
<sequence length="312" mass="36245">MARDPQEARRLALLEKQRARDLAELQEKREHIQKTNQVKLGADRFVSQNQDRESELKRQTVGLVKLEDFQRIRDSIDKAQTEEGIGTASKKKKRKPESKAKLSFGDDDDTSVADTDDPGAKKLKKNPAVDTSFLPDRVRELAEQRERAALRQEWEAQQRIIKDETVTITYSYWDGSGHRRTVDVKKGDTIAHFLEKCRLQWHELRGVAVDNLMYVKEDLIIPHHYTFYDFIVNKTRGKSGPLFSFEVREDVRLVSDASIETDESHAGKVMERAWYERHKHIFPASRWEIFDPEKTYGRHALKAQEKDEGAAK</sequence>
<dbReference type="GO" id="GO:0006325">
    <property type="term" value="P:chromatin organization"/>
    <property type="evidence" value="ECO:0007669"/>
    <property type="project" value="TreeGrafter"/>
</dbReference>
<dbReference type="EMBL" id="QEAN01000209">
    <property type="protein sequence ID" value="TPX43133.1"/>
    <property type="molecule type" value="Genomic_DNA"/>
</dbReference>
<evidence type="ECO:0000256" key="1">
    <source>
        <dbReference type="SAM" id="MobiDB-lite"/>
    </source>
</evidence>
<dbReference type="Pfam" id="PF04921">
    <property type="entry name" value="XAP5"/>
    <property type="match status" value="1"/>
</dbReference>
<accession>A0A507CU76</accession>
<name>A0A507CU76_9FUNG</name>
<dbReference type="GO" id="GO:0005634">
    <property type="term" value="C:nucleus"/>
    <property type="evidence" value="ECO:0007669"/>
    <property type="project" value="InterPro"/>
</dbReference>
<comment type="caution">
    <text evidence="3">The sequence shown here is derived from an EMBL/GenBank/DDBJ whole genome shotgun (WGS) entry which is preliminary data.</text>
</comment>
<dbReference type="EMBL" id="QEAM01000258">
    <property type="protein sequence ID" value="TPX42686.1"/>
    <property type="molecule type" value="Genomic_DNA"/>
</dbReference>
<feature type="compositionally biased region" description="Acidic residues" evidence="1">
    <location>
        <begin position="105"/>
        <end position="117"/>
    </location>
</feature>
<dbReference type="AlphaFoldDB" id="A0A507CU76"/>
<feature type="region of interest" description="Disordered" evidence="1">
    <location>
        <begin position="34"/>
        <end position="58"/>
    </location>
</feature>
<proteinExistence type="predicted"/>
<feature type="domain" description="FAM50A/XAP5 C-terminal" evidence="2">
    <location>
        <begin position="165"/>
        <end position="298"/>
    </location>
</feature>
<evidence type="ECO:0000313" key="6">
    <source>
        <dbReference type="Proteomes" id="UP000320475"/>
    </source>
</evidence>
<gene>
    <name evidence="3" type="ORF">SeLEV6574_g05459</name>
    <name evidence="4" type="ORF">SeMB42_g04852</name>
</gene>
<evidence type="ECO:0000259" key="2">
    <source>
        <dbReference type="Pfam" id="PF04921"/>
    </source>
</evidence>
<dbReference type="InterPro" id="IPR048337">
    <property type="entry name" value="FAM50A/XAP5_C"/>
</dbReference>
<dbReference type="STRING" id="286115.A0A507CU76"/>
<dbReference type="PANTHER" id="PTHR12722:SF0">
    <property type="entry name" value="PROTEIN FAM50A"/>
    <property type="match status" value="1"/>
</dbReference>
<dbReference type="InterPro" id="IPR007005">
    <property type="entry name" value="XAP5"/>
</dbReference>